<evidence type="ECO:0000313" key="2">
    <source>
        <dbReference type="Proteomes" id="UP000273982"/>
    </source>
</evidence>
<proteinExistence type="predicted"/>
<reference evidence="1 2" key="1">
    <citation type="submission" date="2018-11" db="EMBL/GenBank/DDBJ databases">
        <title>Genome squencing of methanotrophic bacteria isolated from alkaline groundwater in Korea.</title>
        <authorList>
            <person name="Nguyen L.N."/>
        </authorList>
    </citation>
    <scope>NUCLEOTIDE SEQUENCE [LARGE SCALE GENOMIC DNA]</scope>
    <source>
        <strain evidence="1 2">GW6</strain>
    </source>
</reference>
<accession>A0A3G8M3R3</accession>
<gene>
    <name evidence="1" type="ORF">EHO51_05830</name>
</gene>
<evidence type="ECO:0000313" key="1">
    <source>
        <dbReference type="EMBL" id="AZG76284.1"/>
    </source>
</evidence>
<protein>
    <submittedName>
        <fullName evidence="1">Uncharacterized protein</fullName>
    </submittedName>
</protein>
<sequence length="198" mass="21933">MDDDYLSRLDKASWTTAQLVAGADITYDAFTNYMRSDLLFASKSAGRGKARAFPLIDVYQIALLARLSKLTGKLAWSAGALNYAILVDAEIQWLGPDFLDGRPRKDQRSIQDVHSDRLAEVATSIYAAPLPYHHRDTLQPYFIFAQERDLARGRTIIECGQKGAIGVLDSTDAGGVYINMTATLRDVDRRLIGVSCNE</sequence>
<name>A0A3G8M3R3_9HYPH</name>
<organism evidence="1 2">
    <name type="scientific">Methylocystis rosea</name>
    <dbReference type="NCBI Taxonomy" id="173366"/>
    <lineage>
        <taxon>Bacteria</taxon>
        <taxon>Pseudomonadati</taxon>
        <taxon>Pseudomonadota</taxon>
        <taxon>Alphaproteobacteria</taxon>
        <taxon>Hyphomicrobiales</taxon>
        <taxon>Methylocystaceae</taxon>
        <taxon>Methylocystis</taxon>
    </lineage>
</organism>
<dbReference type="KEGG" id="mros:EHO51_05830"/>
<dbReference type="RefSeq" id="WP_124738101.1">
    <property type="nucleotide sequence ID" value="NZ_CP034086.1"/>
</dbReference>
<dbReference type="Proteomes" id="UP000273982">
    <property type="component" value="Chromosome"/>
</dbReference>
<dbReference type="EMBL" id="CP034086">
    <property type="protein sequence ID" value="AZG76284.1"/>
    <property type="molecule type" value="Genomic_DNA"/>
</dbReference>
<dbReference type="AlphaFoldDB" id="A0A3G8M3R3"/>